<dbReference type="GO" id="GO:0016887">
    <property type="term" value="F:ATP hydrolysis activity"/>
    <property type="evidence" value="ECO:0007669"/>
    <property type="project" value="InterPro"/>
</dbReference>
<dbReference type="InterPro" id="IPR050221">
    <property type="entry name" value="26S_Proteasome_ATPase"/>
</dbReference>
<name>A0A8J5HE93_ZINOF</name>
<organism evidence="4 5">
    <name type="scientific">Zingiber officinale</name>
    <name type="common">Ginger</name>
    <name type="synonym">Amomum zingiber</name>
    <dbReference type="NCBI Taxonomy" id="94328"/>
    <lineage>
        <taxon>Eukaryota</taxon>
        <taxon>Viridiplantae</taxon>
        <taxon>Streptophyta</taxon>
        <taxon>Embryophyta</taxon>
        <taxon>Tracheophyta</taxon>
        <taxon>Spermatophyta</taxon>
        <taxon>Magnoliopsida</taxon>
        <taxon>Liliopsida</taxon>
        <taxon>Zingiberales</taxon>
        <taxon>Zingiberaceae</taxon>
        <taxon>Zingiber</taxon>
    </lineage>
</organism>
<dbReference type="Gene3D" id="3.40.50.300">
    <property type="entry name" value="P-loop containing nucleotide triphosphate hydrolases"/>
    <property type="match status" value="1"/>
</dbReference>
<dbReference type="InterPro" id="IPR027417">
    <property type="entry name" value="P-loop_NTPase"/>
</dbReference>
<keyword evidence="5" id="KW-1185">Reference proteome</keyword>
<evidence type="ECO:0000256" key="1">
    <source>
        <dbReference type="ARBA" id="ARBA00022741"/>
    </source>
</evidence>
<dbReference type="Pfam" id="PF00004">
    <property type="entry name" value="AAA"/>
    <property type="match status" value="1"/>
</dbReference>
<comment type="caution">
    <text evidence="4">The sequence shown here is derived from an EMBL/GenBank/DDBJ whole genome shotgun (WGS) entry which is preliminary data.</text>
</comment>
<keyword evidence="1" id="KW-0547">Nucleotide-binding</keyword>
<dbReference type="EMBL" id="JACMSC010000007">
    <property type="protein sequence ID" value="KAG6515030.1"/>
    <property type="molecule type" value="Genomic_DNA"/>
</dbReference>
<keyword evidence="2" id="KW-0067">ATP-binding</keyword>
<protein>
    <recommendedName>
        <fullName evidence="3">ATPase AAA-type core domain-containing protein</fullName>
    </recommendedName>
</protein>
<proteinExistence type="predicted"/>
<dbReference type="PANTHER" id="PTHR23073">
    <property type="entry name" value="26S PROTEASOME REGULATORY SUBUNIT"/>
    <property type="match status" value="1"/>
</dbReference>
<accession>A0A8J5HE93</accession>
<sequence>MEMTAAGSAASTAARGLYATPTGPLSSRCRSDEGPRMVWDVFRLAKENAPAIIFIDEVDAIVTAHFDAQTGADREVQRRHSQIVRAAPSAGGSARCWRRRRWPQEAKTEPARGGSGARWGRWQHTLAMARGGGCSAWRQLAKGLRRAPSGSDGAKKL</sequence>
<evidence type="ECO:0000259" key="3">
    <source>
        <dbReference type="Pfam" id="PF00004"/>
    </source>
</evidence>
<gene>
    <name evidence="4" type="ORF">ZIOFF_025408</name>
</gene>
<evidence type="ECO:0000313" key="5">
    <source>
        <dbReference type="Proteomes" id="UP000734854"/>
    </source>
</evidence>
<dbReference type="InterPro" id="IPR003959">
    <property type="entry name" value="ATPase_AAA_core"/>
</dbReference>
<evidence type="ECO:0000256" key="2">
    <source>
        <dbReference type="ARBA" id="ARBA00022840"/>
    </source>
</evidence>
<evidence type="ECO:0000313" key="4">
    <source>
        <dbReference type="EMBL" id="KAG6515030.1"/>
    </source>
</evidence>
<dbReference type="Proteomes" id="UP000734854">
    <property type="component" value="Unassembled WGS sequence"/>
</dbReference>
<feature type="domain" description="ATPase AAA-type core" evidence="3">
    <location>
        <begin position="31"/>
        <end position="77"/>
    </location>
</feature>
<dbReference type="GO" id="GO:0005524">
    <property type="term" value="F:ATP binding"/>
    <property type="evidence" value="ECO:0007669"/>
    <property type="project" value="UniProtKB-KW"/>
</dbReference>
<dbReference type="AlphaFoldDB" id="A0A8J5HE93"/>
<reference evidence="4 5" key="1">
    <citation type="submission" date="2020-08" db="EMBL/GenBank/DDBJ databases">
        <title>Plant Genome Project.</title>
        <authorList>
            <person name="Zhang R.-G."/>
        </authorList>
    </citation>
    <scope>NUCLEOTIDE SEQUENCE [LARGE SCALE GENOMIC DNA]</scope>
    <source>
        <tissue evidence="4">Rhizome</tissue>
    </source>
</reference>